<dbReference type="AlphaFoldDB" id="A0A1R2B4E0"/>
<dbReference type="GO" id="GO:0000395">
    <property type="term" value="P:mRNA 5'-splice site recognition"/>
    <property type="evidence" value="ECO:0007669"/>
    <property type="project" value="TreeGrafter"/>
</dbReference>
<reference evidence="7 8" key="1">
    <citation type="submission" date="2016-11" db="EMBL/GenBank/DDBJ databases">
        <title>The macronuclear genome of Stentor coeruleus: a giant cell with tiny introns.</title>
        <authorList>
            <person name="Slabodnick M."/>
            <person name="Ruby J.G."/>
            <person name="Reiff S.B."/>
            <person name="Swart E.C."/>
            <person name="Gosai S."/>
            <person name="Prabakaran S."/>
            <person name="Witkowska E."/>
            <person name="Larue G.E."/>
            <person name="Fisher S."/>
            <person name="Freeman R.M."/>
            <person name="Gunawardena J."/>
            <person name="Chu W."/>
            <person name="Stover N.A."/>
            <person name="Gregory B.D."/>
            <person name="Nowacki M."/>
            <person name="Derisi J."/>
            <person name="Roy S.W."/>
            <person name="Marshall W.F."/>
            <person name="Sood P."/>
        </authorList>
    </citation>
    <scope>NUCLEOTIDE SEQUENCE [LARGE SCALE GENOMIC DNA]</scope>
    <source>
        <strain evidence="7">WM001</strain>
    </source>
</reference>
<proteinExistence type="inferred from homology"/>
<name>A0A1R2B4E0_9CILI</name>
<evidence type="ECO:0000256" key="1">
    <source>
        <dbReference type="ARBA" id="ARBA00004123"/>
    </source>
</evidence>
<dbReference type="GO" id="GO:0000243">
    <property type="term" value="C:commitment complex"/>
    <property type="evidence" value="ECO:0007669"/>
    <property type="project" value="TreeGrafter"/>
</dbReference>
<organism evidence="7 8">
    <name type="scientific">Stentor coeruleus</name>
    <dbReference type="NCBI Taxonomy" id="5963"/>
    <lineage>
        <taxon>Eukaryota</taxon>
        <taxon>Sar</taxon>
        <taxon>Alveolata</taxon>
        <taxon>Ciliophora</taxon>
        <taxon>Postciliodesmatophora</taxon>
        <taxon>Heterotrichea</taxon>
        <taxon>Heterotrichida</taxon>
        <taxon>Stentoridae</taxon>
        <taxon>Stentor</taxon>
    </lineage>
</organism>
<keyword evidence="2" id="KW-0507">mRNA processing</keyword>
<dbReference type="SMART" id="SM00386">
    <property type="entry name" value="HAT"/>
    <property type="match status" value="8"/>
</dbReference>
<evidence type="ECO:0008006" key="9">
    <source>
        <dbReference type="Google" id="ProtNLM"/>
    </source>
</evidence>
<dbReference type="Pfam" id="PF23240">
    <property type="entry name" value="HAT_PRP39_N"/>
    <property type="match status" value="1"/>
</dbReference>
<dbReference type="PANTHER" id="PTHR17204:SF5">
    <property type="entry name" value="PRE-MRNA-PROCESSING FACTOR 39"/>
    <property type="match status" value="1"/>
</dbReference>
<evidence type="ECO:0000256" key="2">
    <source>
        <dbReference type="ARBA" id="ARBA00022664"/>
    </source>
</evidence>
<comment type="caution">
    <text evidence="7">The sequence shown here is derived from an EMBL/GenBank/DDBJ whole genome shotgun (WGS) entry which is preliminary data.</text>
</comment>
<evidence type="ECO:0000256" key="6">
    <source>
        <dbReference type="ARBA" id="ARBA00038019"/>
    </source>
</evidence>
<gene>
    <name evidence="7" type="ORF">SteCoe_30095</name>
</gene>
<accession>A0A1R2B4E0</accession>
<dbReference type="InterPro" id="IPR059164">
    <property type="entry name" value="HAT_PRP39_C"/>
</dbReference>
<dbReference type="GO" id="GO:0005685">
    <property type="term" value="C:U1 snRNP"/>
    <property type="evidence" value="ECO:0007669"/>
    <property type="project" value="TreeGrafter"/>
</dbReference>
<dbReference type="InterPro" id="IPR011990">
    <property type="entry name" value="TPR-like_helical_dom_sf"/>
</dbReference>
<keyword evidence="3" id="KW-0677">Repeat</keyword>
<dbReference type="InterPro" id="IPR003107">
    <property type="entry name" value="HAT"/>
</dbReference>
<evidence type="ECO:0000256" key="3">
    <source>
        <dbReference type="ARBA" id="ARBA00022737"/>
    </source>
</evidence>
<dbReference type="OrthoDB" id="333643at2759"/>
<comment type="subcellular location">
    <subcellularLocation>
        <location evidence="1">Nucleus</location>
    </subcellularLocation>
</comment>
<dbReference type="Proteomes" id="UP000187209">
    <property type="component" value="Unassembled WGS sequence"/>
</dbReference>
<dbReference type="GO" id="GO:0071004">
    <property type="term" value="C:U2-type prespliceosome"/>
    <property type="evidence" value="ECO:0007669"/>
    <property type="project" value="TreeGrafter"/>
</dbReference>
<dbReference type="SUPFAM" id="SSF48452">
    <property type="entry name" value="TPR-like"/>
    <property type="match status" value="1"/>
</dbReference>
<keyword evidence="5" id="KW-0539">Nucleus</keyword>
<dbReference type="GO" id="GO:0030627">
    <property type="term" value="F:pre-mRNA 5'-splice site binding"/>
    <property type="evidence" value="ECO:0007669"/>
    <property type="project" value="TreeGrafter"/>
</dbReference>
<comment type="similarity">
    <text evidence="6">Belongs to the PRP39 family.</text>
</comment>
<sequence>MAKILDIDFANTYITQEREEEARLRELLQSSPSDFDLWLELIKQVEKYKSSEKSKAIYQDFLQEFPQYYPVWRKLAEVYNTENDQEMVVCSFEEGLKFLPVSTDLWLHYCIWKSERGLAEETRGLFERATKACGSVYTSNLLWDKYLDFEKGQKNFEGMEKIFWQLLTFPTSKLYEYYTRFKNFIDMHCKDLPEDQKRKKKDNIIQAYEKVVNENNKCKNFEQAIKRSNFSTKPLDLDQLMNWRKYLEYEESNNNHEKIILLYERCIVPCCYYSEFWIRYSRYIERTQGIDQARNLYIRANKNFLSRRPDLFVAQGYFEETHNNIPEARKLYKHSYEDISPGLLDGILKHAQLERREKKFNQVDELYQQALSVAIEIGTQSHVAYVTTEYARFHHLIMQDLNKAIKIFEDNLDKATSQKSIYFAYISTLNSLEDLNEKLEKIKGAYELGLKPESKLPLPEQLEMWVSYMDFMRNSWKNYEDVKDAETRFRKVFHHQNVLTVEFKGKCGIKRMKRNENLDYPEPVKRLI</sequence>
<evidence type="ECO:0000256" key="4">
    <source>
        <dbReference type="ARBA" id="ARBA00023187"/>
    </source>
</evidence>
<keyword evidence="8" id="KW-1185">Reference proteome</keyword>
<dbReference type="EMBL" id="MPUH01000971">
    <property type="protein sequence ID" value="OMJ71629.1"/>
    <property type="molecule type" value="Genomic_DNA"/>
</dbReference>
<keyword evidence="4" id="KW-0508">mRNA splicing</keyword>
<dbReference type="Pfam" id="PF23241">
    <property type="entry name" value="HAT_PRP39_C"/>
    <property type="match status" value="1"/>
</dbReference>
<dbReference type="PANTHER" id="PTHR17204">
    <property type="entry name" value="PRE-MRNA PROCESSING PROTEIN PRP39-RELATED"/>
    <property type="match status" value="1"/>
</dbReference>
<dbReference type="Gene3D" id="1.25.40.10">
    <property type="entry name" value="Tetratricopeptide repeat domain"/>
    <property type="match status" value="2"/>
</dbReference>
<evidence type="ECO:0000313" key="8">
    <source>
        <dbReference type="Proteomes" id="UP000187209"/>
    </source>
</evidence>
<evidence type="ECO:0000313" key="7">
    <source>
        <dbReference type="EMBL" id="OMJ71629.1"/>
    </source>
</evidence>
<protein>
    <recommendedName>
        <fullName evidence="9">Suppressor of forked domain-containing protein</fullName>
    </recommendedName>
</protein>
<evidence type="ECO:0000256" key="5">
    <source>
        <dbReference type="ARBA" id="ARBA00023242"/>
    </source>
</evidence>